<dbReference type="RefSeq" id="XP_041297404.1">
    <property type="nucleotide sequence ID" value="XM_041443897.1"/>
</dbReference>
<keyword evidence="1" id="KW-0472">Membrane</keyword>
<dbReference type="OrthoDB" id="3263055at2759"/>
<evidence type="ECO:0000313" key="3">
    <source>
        <dbReference type="EMBL" id="KAG2116025.1"/>
    </source>
</evidence>
<gene>
    <name evidence="3" type="ORF">F5147DRAFT_834123</name>
</gene>
<dbReference type="Proteomes" id="UP000823399">
    <property type="component" value="Unassembled WGS sequence"/>
</dbReference>
<keyword evidence="1" id="KW-0812">Transmembrane</keyword>
<keyword evidence="1" id="KW-1133">Transmembrane helix</keyword>
<evidence type="ECO:0000256" key="1">
    <source>
        <dbReference type="SAM" id="Phobius"/>
    </source>
</evidence>
<feature type="domain" description="DUF6534" evidence="2">
    <location>
        <begin position="10"/>
        <end position="73"/>
    </location>
</feature>
<comment type="caution">
    <text evidence="3">The sequence shown here is derived from an EMBL/GenBank/DDBJ whole genome shotgun (WGS) entry which is preliminary data.</text>
</comment>
<sequence length="138" mass="15269">MSVNAVADAGDVLIAAYLCTFFQNFRTGFRRPDTVPDKLIPLTISNGLLISVCASFISISVWPDTFIYIAALPSMSVWVVGINHVTGSPQRASAAIFFWYERVARVRFADHNNISIKLDAMRQFAPNENSSALDLLKL</sequence>
<protein>
    <recommendedName>
        <fullName evidence="2">DUF6534 domain-containing protein</fullName>
    </recommendedName>
</protein>
<evidence type="ECO:0000313" key="4">
    <source>
        <dbReference type="Proteomes" id="UP000823399"/>
    </source>
</evidence>
<dbReference type="Pfam" id="PF20152">
    <property type="entry name" value="DUF6534"/>
    <property type="match status" value="1"/>
</dbReference>
<dbReference type="GeneID" id="64706156"/>
<evidence type="ECO:0000259" key="2">
    <source>
        <dbReference type="Pfam" id="PF20152"/>
    </source>
</evidence>
<feature type="transmembrane region" description="Helical" evidence="1">
    <location>
        <begin position="65"/>
        <end position="85"/>
    </location>
</feature>
<reference evidence="3" key="1">
    <citation type="journal article" date="2020" name="New Phytol.">
        <title>Comparative genomics reveals dynamic genome evolution in host specialist ectomycorrhizal fungi.</title>
        <authorList>
            <person name="Lofgren L.A."/>
            <person name="Nguyen N.H."/>
            <person name="Vilgalys R."/>
            <person name="Ruytinx J."/>
            <person name="Liao H.L."/>
            <person name="Branco S."/>
            <person name="Kuo A."/>
            <person name="LaButti K."/>
            <person name="Lipzen A."/>
            <person name="Andreopoulos W."/>
            <person name="Pangilinan J."/>
            <person name="Riley R."/>
            <person name="Hundley H."/>
            <person name="Na H."/>
            <person name="Barry K."/>
            <person name="Grigoriev I.V."/>
            <person name="Stajich J.E."/>
            <person name="Kennedy P.G."/>
        </authorList>
    </citation>
    <scope>NUCLEOTIDE SEQUENCE</scope>
    <source>
        <strain evidence="3">FC423</strain>
    </source>
</reference>
<keyword evidence="4" id="KW-1185">Reference proteome</keyword>
<feature type="transmembrane region" description="Helical" evidence="1">
    <location>
        <begin position="39"/>
        <end position="59"/>
    </location>
</feature>
<name>A0A9P7FEJ4_9AGAM</name>
<proteinExistence type="predicted"/>
<dbReference type="AlphaFoldDB" id="A0A9P7FEJ4"/>
<dbReference type="InterPro" id="IPR045339">
    <property type="entry name" value="DUF6534"/>
</dbReference>
<organism evidence="3 4">
    <name type="scientific">Suillus discolor</name>
    <dbReference type="NCBI Taxonomy" id="1912936"/>
    <lineage>
        <taxon>Eukaryota</taxon>
        <taxon>Fungi</taxon>
        <taxon>Dikarya</taxon>
        <taxon>Basidiomycota</taxon>
        <taxon>Agaricomycotina</taxon>
        <taxon>Agaricomycetes</taxon>
        <taxon>Agaricomycetidae</taxon>
        <taxon>Boletales</taxon>
        <taxon>Suillineae</taxon>
        <taxon>Suillaceae</taxon>
        <taxon>Suillus</taxon>
    </lineage>
</organism>
<dbReference type="EMBL" id="JABBWM010000007">
    <property type="protein sequence ID" value="KAG2116025.1"/>
    <property type="molecule type" value="Genomic_DNA"/>
</dbReference>
<accession>A0A9P7FEJ4</accession>